<dbReference type="PANTHER" id="PTHR43179">
    <property type="entry name" value="RHAMNOSYLTRANSFERASE WBBL"/>
    <property type="match status" value="1"/>
</dbReference>
<dbReference type="Pfam" id="PF00535">
    <property type="entry name" value="Glycos_transf_2"/>
    <property type="match status" value="1"/>
</dbReference>
<evidence type="ECO:0000259" key="6">
    <source>
        <dbReference type="Pfam" id="PF00535"/>
    </source>
</evidence>
<evidence type="ECO:0000313" key="7">
    <source>
        <dbReference type="EMBL" id="MBT1541235.1"/>
    </source>
</evidence>
<organism evidence="7 8">
    <name type="scientific">Curtobacterium flaccumfaciens pv. flaccumfaciens</name>
    <dbReference type="NCBI Taxonomy" id="138532"/>
    <lineage>
        <taxon>Bacteria</taxon>
        <taxon>Bacillati</taxon>
        <taxon>Actinomycetota</taxon>
        <taxon>Actinomycetes</taxon>
        <taxon>Micrococcales</taxon>
        <taxon>Microbacteriaceae</taxon>
        <taxon>Curtobacterium</taxon>
    </lineage>
</organism>
<dbReference type="Gene3D" id="3.90.550.10">
    <property type="entry name" value="Spore Coat Polysaccharide Biosynthesis Protein SpsA, Chain A"/>
    <property type="match status" value="1"/>
</dbReference>
<feature type="domain" description="Glycosyltransferase 2-like" evidence="6">
    <location>
        <begin position="4"/>
        <end position="135"/>
    </location>
</feature>
<keyword evidence="4" id="KW-0808">Transferase</keyword>
<reference evidence="7" key="1">
    <citation type="submission" date="2021-05" db="EMBL/GenBank/DDBJ databases">
        <title>Whole genome sequence of Curtobacterium flaccumfaciens pv. flaccumfaciens strain CFBP 3417.</title>
        <authorList>
            <person name="Osdaghi E."/>
            <person name="Taghouti G."/>
            <person name="Portier P."/>
            <person name="Fazliarab A."/>
            <person name="Taghavi S.M."/>
            <person name="Briand M."/>
            <person name="Le-Saux M."/>
            <person name="Jacques M.-A."/>
        </authorList>
    </citation>
    <scope>NUCLEOTIDE SEQUENCE</scope>
    <source>
        <strain evidence="7">CFBP 3417</strain>
    </source>
</reference>
<comment type="pathway">
    <text evidence="1">Cell wall biogenesis; cell wall polysaccharide biosynthesis.</text>
</comment>
<name>A0A9Q2W2U5_9MICO</name>
<evidence type="ECO:0000256" key="3">
    <source>
        <dbReference type="ARBA" id="ARBA00022676"/>
    </source>
</evidence>
<proteinExistence type="inferred from homology"/>
<comment type="similarity">
    <text evidence="2">Belongs to the glycosyltransferase 2 family.</text>
</comment>
<protein>
    <submittedName>
        <fullName evidence="7">Glycosyltransferase family 2 protein</fullName>
    </submittedName>
</protein>
<dbReference type="InterPro" id="IPR001173">
    <property type="entry name" value="Glyco_trans_2-like"/>
</dbReference>
<evidence type="ECO:0000313" key="8">
    <source>
        <dbReference type="Proteomes" id="UP000709437"/>
    </source>
</evidence>
<comment type="caution">
    <text evidence="7">The sequence shown here is derived from an EMBL/GenBank/DDBJ whole genome shotgun (WGS) entry which is preliminary data.</text>
</comment>
<dbReference type="EMBL" id="JAHEWX010000004">
    <property type="protein sequence ID" value="MBT1541235.1"/>
    <property type="molecule type" value="Genomic_DNA"/>
</dbReference>
<dbReference type="Proteomes" id="UP000709437">
    <property type="component" value="Unassembled WGS sequence"/>
</dbReference>
<gene>
    <name evidence="7" type="ORF">KK103_05620</name>
</gene>
<accession>A0A9Q2W2U5</accession>
<evidence type="ECO:0000256" key="2">
    <source>
        <dbReference type="ARBA" id="ARBA00006739"/>
    </source>
</evidence>
<evidence type="ECO:0000256" key="4">
    <source>
        <dbReference type="ARBA" id="ARBA00022679"/>
    </source>
</evidence>
<evidence type="ECO:0000256" key="1">
    <source>
        <dbReference type="ARBA" id="ARBA00004776"/>
    </source>
</evidence>
<evidence type="ECO:0000256" key="5">
    <source>
        <dbReference type="SAM" id="MobiDB-lite"/>
    </source>
</evidence>
<sequence length="334" mass="36176">MKLSLVIVNFHSSDFVRRSTSTVDSDWCEQVVLVDNSDDPAEAERLAGIELPVPTKVIVEQSNLGFGVGANHGIDFALGSTPDSPVWLLNPDTEPTAGAPESLLRRLALDLDDIVSPLVLTGEDGDEKIWFGGGVVDQRTGNVVHDDYLDSYEPTKIPDARSTSFMCGAAPVFTPGAWRLLGGFRNDLFLYWEDAELSLRAQDIGLRMTVIGDASVWHAVGGTSDEAGQSRNFYYYSARNRVRVMIERGNGSQLVHPTGLKELVKFALRPVRRERSQRFRKTGSVMAGYLAGVTSARASSKRDHGDAGGSSMPPLGSDAQNPRRGSSAGEQPPA</sequence>
<keyword evidence="3" id="KW-0328">Glycosyltransferase</keyword>
<dbReference type="GO" id="GO:0016757">
    <property type="term" value="F:glycosyltransferase activity"/>
    <property type="evidence" value="ECO:0007669"/>
    <property type="project" value="UniProtKB-KW"/>
</dbReference>
<dbReference type="AlphaFoldDB" id="A0A9Q2W2U5"/>
<dbReference type="RefSeq" id="WP_214562539.1">
    <property type="nucleotide sequence ID" value="NZ_JAHEWX010000004.1"/>
</dbReference>
<dbReference type="SUPFAM" id="SSF53448">
    <property type="entry name" value="Nucleotide-diphospho-sugar transferases"/>
    <property type="match status" value="1"/>
</dbReference>
<feature type="region of interest" description="Disordered" evidence="5">
    <location>
        <begin position="295"/>
        <end position="334"/>
    </location>
</feature>
<dbReference type="InterPro" id="IPR029044">
    <property type="entry name" value="Nucleotide-diphossugar_trans"/>
</dbReference>
<dbReference type="PANTHER" id="PTHR43179:SF12">
    <property type="entry name" value="GALACTOFURANOSYLTRANSFERASE GLFT2"/>
    <property type="match status" value="1"/>
</dbReference>